<reference evidence="1" key="1">
    <citation type="submission" date="2008-06" db="EMBL/GenBank/DDBJ databases">
        <title>Complete sequence of chromosome of Prosthecochloris aestuarii DSM 271.</title>
        <authorList>
            <consortium name="US DOE Joint Genome Institute"/>
            <person name="Lucas S."/>
            <person name="Copeland A."/>
            <person name="Lapidus A."/>
            <person name="Glavina del Rio T."/>
            <person name="Dalin E."/>
            <person name="Tice H."/>
            <person name="Bruce D."/>
            <person name="Goodwin L."/>
            <person name="Pitluck S."/>
            <person name="Schmutz J."/>
            <person name="Larimer F."/>
            <person name="Land M."/>
            <person name="Hauser L."/>
            <person name="Kyrpides N."/>
            <person name="Anderson I."/>
            <person name="Liu Z."/>
            <person name="Li T."/>
            <person name="Zhao F."/>
            <person name="Overmann J."/>
            <person name="Bryant D.A."/>
            <person name="Richardson P."/>
        </authorList>
    </citation>
    <scope>NUCLEOTIDE SEQUENCE [LARGE SCALE GENOMIC DNA]</scope>
    <source>
        <strain evidence="1">DSM 271</strain>
    </source>
</reference>
<dbReference type="STRING" id="290512.Paes_1243"/>
<dbReference type="HOGENOM" id="CLU_149325_0_0_10"/>
<dbReference type="AlphaFoldDB" id="B4S882"/>
<dbReference type="eggNOG" id="ENOG50303FA">
    <property type="taxonomic scope" value="Bacteria"/>
</dbReference>
<evidence type="ECO:0000313" key="2">
    <source>
        <dbReference type="Proteomes" id="UP000002725"/>
    </source>
</evidence>
<proteinExistence type="predicted"/>
<dbReference type="EMBL" id="CP001108">
    <property type="protein sequence ID" value="ACF46269.1"/>
    <property type="molecule type" value="Genomic_DNA"/>
</dbReference>
<evidence type="ECO:0000313" key="1">
    <source>
        <dbReference type="EMBL" id="ACF46269.1"/>
    </source>
</evidence>
<organism evidence="1 2">
    <name type="scientific">Prosthecochloris aestuarii (strain DSM 271 / SK 413)</name>
    <dbReference type="NCBI Taxonomy" id="290512"/>
    <lineage>
        <taxon>Bacteria</taxon>
        <taxon>Pseudomonadati</taxon>
        <taxon>Chlorobiota</taxon>
        <taxon>Chlorobiia</taxon>
        <taxon>Chlorobiales</taxon>
        <taxon>Chlorobiaceae</taxon>
        <taxon>Prosthecochloris</taxon>
    </lineage>
</organism>
<name>B4S882_PROA2</name>
<accession>B4S882</accession>
<protein>
    <submittedName>
        <fullName evidence="1">Uncharacterized protein</fullName>
    </submittedName>
</protein>
<dbReference type="Proteomes" id="UP000002725">
    <property type="component" value="Chromosome"/>
</dbReference>
<dbReference type="KEGG" id="paa:Paes_1243"/>
<keyword evidence="2" id="KW-1185">Reference proteome</keyword>
<sequence length="139" mass="16010">MMFTYSEIQMAFEFVSSGEEGDNFAYICKDAGEIFYYSEMLGLDERRGRDMNSGNCFLIPHRNSLDLGRELAFDFIDEVLPSEYAAVRDAFADPEDAQGQYIALLETNGKLQEWYDYQSHHTSRMLREWCAARGIAVEV</sequence>
<gene>
    <name evidence="1" type="ordered locus">Paes_1243</name>
</gene>